<feature type="transmembrane region" description="Helical" evidence="9">
    <location>
        <begin position="68"/>
        <end position="88"/>
    </location>
</feature>
<evidence type="ECO:0000313" key="11">
    <source>
        <dbReference type="Proteomes" id="UP000237925"/>
    </source>
</evidence>
<evidence type="ECO:0000256" key="7">
    <source>
        <dbReference type="ARBA" id="ARBA00023136"/>
    </source>
</evidence>
<keyword evidence="5 9" id="KW-0812">Transmembrane</keyword>
<dbReference type="InterPro" id="IPR007208">
    <property type="entry name" value="MrpF/PhaF-like"/>
</dbReference>
<dbReference type="GO" id="GO:0005886">
    <property type="term" value="C:plasma membrane"/>
    <property type="evidence" value="ECO:0007669"/>
    <property type="project" value="UniProtKB-SubCell"/>
</dbReference>
<evidence type="ECO:0000256" key="8">
    <source>
        <dbReference type="PIRNR" id="PIRNR028784"/>
    </source>
</evidence>
<keyword evidence="8" id="KW-0406">Ion transport</keyword>
<protein>
    <submittedName>
        <fullName evidence="10">K+/H+ antiporter subunit F</fullName>
    </submittedName>
</protein>
<comment type="subcellular location">
    <subcellularLocation>
        <location evidence="1 8">Cell membrane</location>
        <topology evidence="1 8">Multi-pass membrane protein</topology>
    </subcellularLocation>
</comment>
<evidence type="ECO:0000256" key="9">
    <source>
        <dbReference type="SAM" id="Phobius"/>
    </source>
</evidence>
<dbReference type="Pfam" id="PF04066">
    <property type="entry name" value="MrpF_PhaF"/>
    <property type="match status" value="1"/>
</dbReference>
<dbReference type="GO" id="GO:0015385">
    <property type="term" value="F:sodium:proton antiporter activity"/>
    <property type="evidence" value="ECO:0007669"/>
    <property type="project" value="TreeGrafter"/>
</dbReference>
<dbReference type="Proteomes" id="UP000237925">
    <property type="component" value="Chromosome"/>
</dbReference>
<evidence type="ECO:0000256" key="4">
    <source>
        <dbReference type="ARBA" id="ARBA00022475"/>
    </source>
</evidence>
<evidence type="ECO:0000256" key="3">
    <source>
        <dbReference type="ARBA" id="ARBA00022448"/>
    </source>
</evidence>
<dbReference type="OrthoDB" id="9800226at2"/>
<dbReference type="NCBIfam" id="NF004812">
    <property type="entry name" value="PRK06161.1"/>
    <property type="match status" value="1"/>
</dbReference>
<organism evidence="10 11">
    <name type="scientific">Melaminivora suipulveris</name>
    <dbReference type="NCBI Taxonomy" id="2109913"/>
    <lineage>
        <taxon>Bacteria</taxon>
        <taxon>Pseudomonadati</taxon>
        <taxon>Pseudomonadota</taxon>
        <taxon>Betaproteobacteria</taxon>
        <taxon>Burkholderiales</taxon>
        <taxon>Comamonadaceae</taxon>
        <taxon>Melaminivora</taxon>
    </lineage>
</organism>
<dbReference type="KEGG" id="mela:C6568_01215"/>
<name>A0A2R3Q8D9_9BURK</name>
<dbReference type="AlphaFoldDB" id="A0A2R3Q8D9"/>
<evidence type="ECO:0000256" key="6">
    <source>
        <dbReference type="ARBA" id="ARBA00022989"/>
    </source>
</evidence>
<feature type="transmembrane region" description="Helical" evidence="9">
    <location>
        <begin position="39"/>
        <end position="62"/>
    </location>
</feature>
<dbReference type="PANTHER" id="PTHR34702:SF1">
    <property type="entry name" value="NA(+)_H(+) ANTIPORTER SUBUNIT F"/>
    <property type="match status" value="1"/>
</dbReference>
<keyword evidence="11" id="KW-1185">Reference proteome</keyword>
<proteinExistence type="inferred from homology"/>
<sequence length="94" mass="10140">MTSSPVLAWALPVALVVLALAMLLCLARVAWGPHAQDRVLALDCMYLNGMLVMLLLGIQYASTNYFEAAMLIALLGFVSSTALAKFLLRGEVIE</sequence>
<evidence type="ECO:0000256" key="5">
    <source>
        <dbReference type="ARBA" id="ARBA00022692"/>
    </source>
</evidence>
<comment type="similarity">
    <text evidence="2 8">Belongs to the CPA3 antiporters (TC 2.A.63) subunit F family.</text>
</comment>
<evidence type="ECO:0000313" key="10">
    <source>
        <dbReference type="EMBL" id="AVO48031.1"/>
    </source>
</evidence>
<dbReference type="EMBL" id="CP027667">
    <property type="protein sequence ID" value="AVO48031.1"/>
    <property type="molecule type" value="Genomic_DNA"/>
</dbReference>
<dbReference type="PANTHER" id="PTHR34702">
    <property type="entry name" value="NA(+)/H(+) ANTIPORTER SUBUNIT F1"/>
    <property type="match status" value="1"/>
</dbReference>
<keyword evidence="3 8" id="KW-0813">Transport</keyword>
<keyword evidence="6 9" id="KW-1133">Transmembrane helix</keyword>
<evidence type="ECO:0000256" key="2">
    <source>
        <dbReference type="ARBA" id="ARBA00009212"/>
    </source>
</evidence>
<keyword evidence="4 8" id="KW-1003">Cell membrane</keyword>
<accession>A0A2R3Q8D9</accession>
<gene>
    <name evidence="10" type="ORF">C6568_01215</name>
</gene>
<dbReference type="PIRSF" id="PIRSF028784">
    <property type="entry name" value="MrpF"/>
    <property type="match status" value="1"/>
</dbReference>
<keyword evidence="7 8" id="KW-0472">Membrane</keyword>
<keyword evidence="8" id="KW-0050">Antiport</keyword>
<evidence type="ECO:0000256" key="1">
    <source>
        <dbReference type="ARBA" id="ARBA00004651"/>
    </source>
</evidence>
<reference evidence="10 11" key="1">
    <citation type="submission" date="2018-03" db="EMBL/GenBank/DDBJ databases">
        <title>Genome sequencing of Melaminivora sp.</title>
        <authorList>
            <person name="Kim S.-J."/>
            <person name="Heo J."/>
            <person name="Ahn J.-H."/>
            <person name="Kwon S.-W."/>
        </authorList>
    </citation>
    <scope>NUCLEOTIDE SEQUENCE [LARGE SCALE GENOMIC DNA]</scope>
    <source>
        <strain evidence="10 11">SC2-9</strain>
    </source>
</reference>
<dbReference type="RefSeq" id="WP_106682514.1">
    <property type="nucleotide sequence ID" value="NZ_CP027667.1"/>
</dbReference>
<feature type="transmembrane region" description="Helical" evidence="9">
    <location>
        <begin position="6"/>
        <end position="27"/>
    </location>
</feature>